<gene>
    <name evidence="1" type="ORF">RPERSI_LOCUS10809</name>
</gene>
<dbReference type="Proteomes" id="UP000789920">
    <property type="component" value="Unassembled WGS sequence"/>
</dbReference>
<organism evidence="1 2">
    <name type="scientific">Racocetra persica</name>
    <dbReference type="NCBI Taxonomy" id="160502"/>
    <lineage>
        <taxon>Eukaryota</taxon>
        <taxon>Fungi</taxon>
        <taxon>Fungi incertae sedis</taxon>
        <taxon>Mucoromycota</taxon>
        <taxon>Glomeromycotina</taxon>
        <taxon>Glomeromycetes</taxon>
        <taxon>Diversisporales</taxon>
        <taxon>Gigasporaceae</taxon>
        <taxon>Racocetra</taxon>
    </lineage>
</organism>
<evidence type="ECO:0000313" key="2">
    <source>
        <dbReference type="Proteomes" id="UP000789920"/>
    </source>
</evidence>
<comment type="caution">
    <text evidence="1">The sequence shown here is derived from an EMBL/GenBank/DDBJ whole genome shotgun (WGS) entry which is preliminary data.</text>
</comment>
<dbReference type="EMBL" id="CAJVQC010021745">
    <property type="protein sequence ID" value="CAG8714853.1"/>
    <property type="molecule type" value="Genomic_DNA"/>
</dbReference>
<reference evidence="1" key="1">
    <citation type="submission" date="2021-06" db="EMBL/GenBank/DDBJ databases">
        <authorList>
            <person name="Kallberg Y."/>
            <person name="Tangrot J."/>
            <person name="Rosling A."/>
        </authorList>
    </citation>
    <scope>NUCLEOTIDE SEQUENCE</scope>
    <source>
        <strain evidence="1">MA461A</strain>
    </source>
</reference>
<protein>
    <submittedName>
        <fullName evidence="1">27549_t:CDS:1</fullName>
    </submittedName>
</protein>
<name>A0ACA9PM93_9GLOM</name>
<evidence type="ECO:0000313" key="1">
    <source>
        <dbReference type="EMBL" id="CAG8714853.1"/>
    </source>
</evidence>
<sequence length="72" mass="8443">MDDQQPSSIYTFWIYSKAIYCGISVEMDGFEDDLVFNYEALGEDLENVNEENIEELDDINDEEYEETRGNND</sequence>
<keyword evidence="2" id="KW-1185">Reference proteome</keyword>
<accession>A0ACA9PM93</accession>
<proteinExistence type="predicted"/>